<reference evidence="1 2" key="1">
    <citation type="journal article" date="2014" name="Front. Microbiol.">
        <title>Population and genomic analysis of the genus Halorubrum.</title>
        <authorList>
            <person name="Fullmer M.S."/>
            <person name="Soucy S.M."/>
            <person name="Swithers K.S."/>
            <person name="Makkay A.M."/>
            <person name="Wheeler R."/>
            <person name="Ventosa A."/>
            <person name="Gogarten J.P."/>
            <person name="Papke R.T."/>
        </authorList>
    </citation>
    <scope>NUCLEOTIDE SEQUENCE [LARGE SCALE GENOMIC DNA]</scope>
    <source>
        <strain evidence="1 2">G37</strain>
    </source>
</reference>
<proteinExistence type="predicted"/>
<dbReference type="Gene3D" id="1.10.10.10">
    <property type="entry name" value="Winged helix-like DNA-binding domain superfamily/Winged helix DNA-binding domain"/>
    <property type="match status" value="1"/>
</dbReference>
<organism evidence="1 2">
    <name type="scientific">Halorubrum ezzemoulense</name>
    <name type="common">Halorubrum chaoviator</name>
    <dbReference type="NCBI Taxonomy" id="337243"/>
    <lineage>
        <taxon>Archaea</taxon>
        <taxon>Methanobacteriati</taxon>
        <taxon>Methanobacteriota</taxon>
        <taxon>Stenosarchaea group</taxon>
        <taxon>Halobacteria</taxon>
        <taxon>Halobacteriales</taxon>
        <taxon>Haloferacaceae</taxon>
        <taxon>Halorubrum</taxon>
    </lineage>
</organism>
<name>A0A256JGZ8_HALEZ</name>
<dbReference type="Pfam" id="PF13412">
    <property type="entry name" value="HTH_24"/>
    <property type="match status" value="1"/>
</dbReference>
<evidence type="ECO:0000313" key="2">
    <source>
        <dbReference type="Proteomes" id="UP000216758"/>
    </source>
</evidence>
<dbReference type="EMBL" id="NHPB01000105">
    <property type="protein sequence ID" value="OYR67662.1"/>
    <property type="molecule type" value="Genomic_DNA"/>
</dbReference>
<comment type="caution">
    <text evidence="1">The sequence shown here is derived from an EMBL/GenBank/DDBJ whole genome shotgun (WGS) entry which is preliminary data.</text>
</comment>
<dbReference type="AlphaFoldDB" id="A0A256JGZ8"/>
<dbReference type="InterPro" id="IPR036388">
    <property type="entry name" value="WH-like_DNA-bd_sf"/>
</dbReference>
<sequence>MDLNKTDQLILAKLREGRCTPRYLADELNRNQSYVSQRLRHLQNEGHVDRVHRGLYRSAAVDSSHVSSEDLVESYEPAELVSSVTNCSQHDATTNEVFPKPSSLSIEFGTDDVSTVVSRVCQSGTSEEQQVLESIFRDILWTLIQDGQITDQELRAEVNRLTDIDVVEFRDIHQYETEITNQLSSHPQISLKRNSLSQEIIYTGESPILRL</sequence>
<evidence type="ECO:0008006" key="3">
    <source>
        <dbReference type="Google" id="ProtNLM"/>
    </source>
</evidence>
<dbReference type="CDD" id="cd00090">
    <property type="entry name" value="HTH_ARSR"/>
    <property type="match status" value="1"/>
</dbReference>
<dbReference type="Proteomes" id="UP000216758">
    <property type="component" value="Unassembled WGS sequence"/>
</dbReference>
<dbReference type="OrthoDB" id="275628at2157"/>
<evidence type="ECO:0000313" key="1">
    <source>
        <dbReference type="EMBL" id="OYR67662.1"/>
    </source>
</evidence>
<dbReference type="RefSeq" id="WP_094583507.1">
    <property type="nucleotide sequence ID" value="NZ_NHPB01000105.1"/>
</dbReference>
<dbReference type="InterPro" id="IPR011991">
    <property type="entry name" value="ArsR-like_HTH"/>
</dbReference>
<gene>
    <name evidence="1" type="ORF">DJ78_15285</name>
</gene>
<dbReference type="SUPFAM" id="SSF46785">
    <property type="entry name" value="Winged helix' DNA-binding domain"/>
    <property type="match status" value="1"/>
</dbReference>
<dbReference type="InterPro" id="IPR036390">
    <property type="entry name" value="WH_DNA-bd_sf"/>
</dbReference>
<accession>A0A256JGZ8</accession>
<protein>
    <recommendedName>
        <fullName evidence="3">Winged helix-turn-helix transcriptional regulator</fullName>
    </recommendedName>
</protein>